<comment type="caution">
    <text evidence="2">The sequence shown here is derived from an EMBL/GenBank/DDBJ whole genome shotgun (WGS) entry which is preliminary data.</text>
</comment>
<evidence type="ECO:0000259" key="1">
    <source>
        <dbReference type="Pfam" id="PF00535"/>
    </source>
</evidence>
<feature type="domain" description="Glycosyltransferase 2-like" evidence="1">
    <location>
        <begin position="10"/>
        <end position="194"/>
    </location>
</feature>
<evidence type="ECO:0000313" key="3">
    <source>
        <dbReference type="Proteomes" id="UP001201629"/>
    </source>
</evidence>
<dbReference type="CDD" id="cd04186">
    <property type="entry name" value="GT_2_like_c"/>
    <property type="match status" value="1"/>
</dbReference>
<keyword evidence="3" id="KW-1185">Reference proteome</keyword>
<dbReference type="Proteomes" id="UP001201629">
    <property type="component" value="Unassembled WGS sequence"/>
</dbReference>
<accession>A0ABS9NBG3</accession>
<gene>
    <name evidence="2" type="ORF">NIE79_006037</name>
</gene>
<dbReference type="RefSeq" id="WP_238682112.1">
    <property type="nucleotide sequence ID" value="NZ_JAKKFD010000066.1"/>
</dbReference>
<evidence type="ECO:0000313" key="2">
    <source>
        <dbReference type="EMBL" id="MCG5447294.1"/>
    </source>
</evidence>
<reference evidence="2 3" key="1">
    <citation type="submission" date="2022-01" db="EMBL/GenBank/DDBJ databases">
        <authorList>
            <person name="Riesco R."/>
            <person name="Trujillo M.E."/>
        </authorList>
    </citation>
    <scope>NUCLEOTIDE SEQUENCE [LARGE SCALE GENOMIC DNA]</scope>
    <source>
        <strain evidence="2 3">NIE79</strain>
    </source>
</reference>
<dbReference type="InterPro" id="IPR029044">
    <property type="entry name" value="Nucleotide-diphossugar_trans"/>
</dbReference>
<dbReference type="Pfam" id="PF00535">
    <property type="entry name" value="Glycos_transf_2"/>
    <property type="match status" value="1"/>
</dbReference>
<dbReference type="InterPro" id="IPR001173">
    <property type="entry name" value="Glyco_trans_2-like"/>
</dbReference>
<sequence>MTAPKNPQVSVVIVNWNSRELLAQALTTLYDTTKNVRFETIVVDNGSHDDSVSYLQENWPDVVVISLDRNHGFAGANNIGFKSCKGEYILLLNVDTISLPTTVSGLVECMEAHPEAGCVGARHLNADGSLQWSMDDFPSLVNDTLRYTDLYRLPFLQGWLKRTYPAFTDHTEEREVGWVNGACMMVRREVIDQVGGLDEYFFIYAEELDWCYRIWKAGWTVRFTPSAVVIHLLGGSFSSTDGKRTILLYQSLRRYYTKHYSQPKQVAVNAMVGANALWRLAAIAGMHAATKVGVDPGQKVWELVTQQQAKSDWDVMYKTWWKTIWVTPDDPIRP</sequence>
<dbReference type="SUPFAM" id="SSF53448">
    <property type="entry name" value="Nucleotide-diphospho-sugar transferases"/>
    <property type="match status" value="1"/>
</dbReference>
<dbReference type="EMBL" id="JAKKFD010000066">
    <property type="protein sequence ID" value="MCG5447294.1"/>
    <property type="molecule type" value="Genomic_DNA"/>
</dbReference>
<name>A0ABS9NBG3_9ACTN</name>
<dbReference type="PANTHER" id="PTHR43179">
    <property type="entry name" value="RHAMNOSYLTRANSFERASE WBBL"/>
    <property type="match status" value="1"/>
</dbReference>
<organism evidence="2 3">
    <name type="scientific">Micromonospora trifolii</name>
    <dbReference type="NCBI Taxonomy" id="2911208"/>
    <lineage>
        <taxon>Bacteria</taxon>
        <taxon>Bacillati</taxon>
        <taxon>Actinomycetota</taxon>
        <taxon>Actinomycetes</taxon>
        <taxon>Micromonosporales</taxon>
        <taxon>Micromonosporaceae</taxon>
        <taxon>Micromonospora</taxon>
    </lineage>
</organism>
<dbReference type="Gene3D" id="3.90.550.10">
    <property type="entry name" value="Spore Coat Polysaccharide Biosynthesis Protein SpsA, Chain A"/>
    <property type="match status" value="1"/>
</dbReference>
<dbReference type="PANTHER" id="PTHR43179:SF7">
    <property type="entry name" value="RHAMNOSYLTRANSFERASE WBBL"/>
    <property type="match status" value="1"/>
</dbReference>
<protein>
    <submittedName>
        <fullName evidence="2">Glycosyltransferase family 2 protein</fullName>
    </submittedName>
</protein>
<proteinExistence type="predicted"/>